<dbReference type="NCBIfam" id="TIGR01970">
    <property type="entry name" value="DEAH_box_HrpB"/>
    <property type="match status" value="1"/>
</dbReference>
<dbReference type="Gene3D" id="1.20.120.1080">
    <property type="match status" value="1"/>
</dbReference>
<dbReference type="PANTHER" id="PTHR43519:SF1">
    <property type="entry name" value="ATP-DEPENDENT RNA HELICASE HRPB"/>
    <property type="match status" value="1"/>
</dbReference>
<dbReference type="InterPro" id="IPR027417">
    <property type="entry name" value="P-loop_NTPase"/>
</dbReference>
<evidence type="ECO:0000256" key="2">
    <source>
        <dbReference type="ARBA" id="ARBA00022801"/>
    </source>
</evidence>
<dbReference type="InterPro" id="IPR014001">
    <property type="entry name" value="Helicase_ATP-bd"/>
</dbReference>
<feature type="domain" description="Helicase C-terminal" evidence="6">
    <location>
        <begin position="284"/>
        <end position="457"/>
    </location>
</feature>
<dbReference type="InterPro" id="IPR001650">
    <property type="entry name" value="Helicase_C-like"/>
</dbReference>
<dbReference type="InterPro" id="IPR013689">
    <property type="entry name" value="RNA_helicase_ATP-dep_HrpB_C"/>
</dbReference>
<evidence type="ECO:0000256" key="4">
    <source>
        <dbReference type="ARBA" id="ARBA00022840"/>
    </source>
</evidence>
<dbReference type="PANTHER" id="PTHR43519">
    <property type="entry name" value="ATP-DEPENDENT RNA HELICASE HRPB"/>
    <property type="match status" value="1"/>
</dbReference>
<dbReference type="InterPro" id="IPR049614">
    <property type="entry name" value="HrpB_DEXH"/>
</dbReference>
<evidence type="ECO:0000256" key="3">
    <source>
        <dbReference type="ARBA" id="ARBA00022806"/>
    </source>
</evidence>
<name>A0ABD3NPK6_9STRA</name>
<dbReference type="Pfam" id="PF08482">
    <property type="entry name" value="HrpB_C"/>
    <property type="match status" value="1"/>
</dbReference>
<accession>A0ABD3NPK6</accession>
<dbReference type="Pfam" id="PF00271">
    <property type="entry name" value="Helicase_C"/>
    <property type="match status" value="1"/>
</dbReference>
<keyword evidence="3" id="KW-0347">Helicase</keyword>
<dbReference type="PROSITE" id="PS51192">
    <property type="entry name" value="HELICASE_ATP_BIND_1"/>
    <property type="match status" value="1"/>
</dbReference>
<proteinExistence type="predicted"/>
<dbReference type="Proteomes" id="UP001530400">
    <property type="component" value="Unassembled WGS sequence"/>
</dbReference>
<dbReference type="SMART" id="SM00847">
    <property type="entry name" value="HA2"/>
    <property type="match status" value="1"/>
</dbReference>
<dbReference type="Pfam" id="PF00270">
    <property type="entry name" value="DEAD"/>
    <property type="match status" value="1"/>
</dbReference>
<dbReference type="GO" id="GO:0004386">
    <property type="term" value="F:helicase activity"/>
    <property type="evidence" value="ECO:0007669"/>
    <property type="project" value="UniProtKB-KW"/>
</dbReference>
<dbReference type="CDD" id="cd17990">
    <property type="entry name" value="DEXHc_HrpB"/>
    <property type="match status" value="1"/>
</dbReference>
<dbReference type="PROSITE" id="PS51194">
    <property type="entry name" value="HELICASE_CTER"/>
    <property type="match status" value="1"/>
</dbReference>
<evidence type="ECO:0008006" key="9">
    <source>
        <dbReference type="Google" id="ProtNLM"/>
    </source>
</evidence>
<evidence type="ECO:0000259" key="5">
    <source>
        <dbReference type="PROSITE" id="PS51192"/>
    </source>
</evidence>
<dbReference type="SMART" id="SM00490">
    <property type="entry name" value="HELICc"/>
    <property type="match status" value="1"/>
</dbReference>
<dbReference type="CDD" id="cd18791">
    <property type="entry name" value="SF2_C_RHA"/>
    <property type="match status" value="1"/>
</dbReference>
<sequence length="973" mass="106156">MQWFYAFSSRRIKAMVISCVGLLFATRSTAFTIITRCSPAHQTGCTDGWPSLHLTLTSSLFDSIASSDEVQSLPIYNVIETIQTSHASKQNLLLQAAPGAGKTTIVPLLLPGKTIVVQPRRVATRSAAARMANLLGEPVGQSIGYAIRGESRQSSDTKVLVMTDGVLLNMLQKDPELTGYDTVILDEFHERGVGSDTNLALLREVQSNYREDLKIIVMSATLLGDETENVDRGESMKSKLTRVLGGEESCTILQSEGRQYPISYQYTSSWGSPPIRALVRDTKLLVQTMVEAIEEGVRKAPDKGDVLAFLPGAKEIRMAVKELESRNLDVEVFPLFGALPKADQDRATIKTIGKRRVIVSSPIAEASLTIEGVTCVVDSGLQRQPKYDVNTGLPHLVTVTCSKDSVIQRAGRAGRTRDGHCIRLFSEYEYDNLALHATPEICSTDLVPTTLLLTEWGCTCATEIIEDLPFVDPPPKESLAKAYQMLVDLNALEEYKLSNDNTKRYKVTKLGHQIVSLPTHPRFATAIIKAAEIGEAELAAAIAATALTEDVINGGKDTNLALNVRDVLAESPNSFNGKQLINFASRLNDEAKSAILNAMSSSDRRVAADVSERVGSALLPGFVDLIAQRKGDASFGGSTYMLALGQSARLDEKSDEGDYVIVVDTSTGDDGKTRIRSYCKLDPSTIKNVATEKDEVYTVASKGFEVRKRRVSRVGSLILSSSTLPSPSAEEVTSVLLDTIESIGGISALLTMQSKKDATAMDEVLQRLSLAVQASNDHEWPECFASICAIQNGNYNSDDERMIMAVIEPWLSAVTSLKGLNLLSIFNAQLGPDEQLWLDKHYPTKILAPDGSFVPIDYNSETGPVATAKLQQFFGQVEFPSVGPPGNSTPVTLSLLSPSGKPLAQTIDLSFFWRETYPLVRAEMRGRYPKHPWPEDPLTAAATKMTNKQVMKSSECVQTGQTIECRKSRRKKS</sequence>
<evidence type="ECO:0000256" key="1">
    <source>
        <dbReference type="ARBA" id="ARBA00022741"/>
    </source>
</evidence>
<reference evidence="7 8" key="1">
    <citation type="submission" date="2024-10" db="EMBL/GenBank/DDBJ databases">
        <title>Updated reference genomes for cyclostephanoid diatoms.</title>
        <authorList>
            <person name="Roberts W.R."/>
            <person name="Alverson A.J."/>
        </authorList>
    </citation>
    <scope>NUCLEOTIDE SEQUENCE [LARGE SCALE GENOMIC DNA]</scope>
    <source>
        <strain evidence="7 8">AJA010-31</strain>
    </source>
</reference>
<feature type="domain" description="Helicase ATP-binding" evidence="5">
    <location>
        <begin position="83"/>
        <end position="240"/>
    </location>
</feature>
<keyword evidence="1" id="KW-0547">Nucleotide-binding</keyword>
<dbReference type="Gene3D" id="3.40.50.300">
    <property type="entry name" value="P-loop containing nucleotide triphosphate hydrolases"/>
    <property type="match status" value="2"/>
</dbReference>
<dbReference type="SMART" id="SM00487">
    <property type="entry name" value="DEXDc"/>
    <property type="match status" value="1"/>
</dbReference>
<dbReference type="AlphaFoldDB" id="A0ABD3NPK6"/>
<dbReference type="GO" id="GO:0016787">
    <property type="term" value="F:hydrolase activity"/>
    <property type="evidence" value="ECO:0007669"/>
    <property type="project" value="UniProtKB-KW"/>
</dbReference>
<gene>
    <name evidence="7" type="ORF">ACHAWO_010276</name>
</gene>
<dbReference type="InterPro" id="IPR010225">
    <property type="entry name" value="HrpB"/>
</dbReference>
<keyword evidence="2" id="KW-0378">Hydrolase</keyword>
<evidence type="ECO:0000313" key="7">
    <source>
        <dbReference type="EMBL" id="KAL3778040.1"/>
    </source>
</evidence>
<evidence type="ECO:0000313" key="8">
    <source>
        <dbReference type="Proteomes" id="UP001530400"/>
    </source>
</evidence>
<dbReference type="EMBL" id="JALLPJ020001009">
    <property type="protein sequence ID" value="KAL3778040.1"/>
    <property type="molecule type" value="Genomic_DNA"/>
</dbReference>
<evidence type="ECO:0000259" key="6">
    <source>
        <dbReference type="PROSITE" id="PS51194"/>
    </source>
</evidence>
<protein>
    <recommendedName>
        <fullName evidence="9">ATP-dependent helicase HrpB</fullName>
    </recommendedName>
</protein>
<dbReference type="InterPro" id="IPR011545">
    <property type="entry name" value="DEAD/DEAH_box_helicase_dom"/>
</dbReference>
<dbReference type="SUPFAM" id="SSF52540">
    <property type="entry name" value="P-loop containing nucleoside triphosphate hydrolases"/>
    <property type="match status" value="1"/>
</dbReference>
<dbReference type="GO" id="GO:0005524">
    <property type="term" value="F:ATP binding"/>
    <property type="evidence" value="ECO:0007669"/>
    <property type="project" value="UniProtKB-KW"/>
</dbReference>
<comment type="caution">
    <text evidence="7">The sequence shown here is derived from an EMBL/GenBank/DDBJ whole genome shotgun (WGS) entry which is preliminary data.</text>
</comment>
<keyword evidence="8" id="KW-1185">Reference proteome</keyword>
<keyword evidence="4" id="KW-0067">ATP-binding</keyword>
<organism evidence="7 8">
    <name type="scientific">Cyclotella atomus</name>
    <dbReference type="NCBI Taxonomy" id="382360"/>
    <lineage>
        <taxon>Eukaryota</taxon>
        <taxon>Sar</taxon>
        <taxon>Stramenopiles</taxon>
        <taxon>Ochrophyta</taxon>
        <taxon>Bacillariophyta</taxon>
        <taxon>Coscinodiscophyceae</taxon>
        <taxon>Thalassiosirophycidae</taxon>
        <taxon>Stephanodiscales</taxon>
        <taxon>Stephanodiscaceae</taxon>
        <taxon>Cyclotella</taxon>
    </lineage>
</organism>
<dbReference type="InterPro" id="IPR007502">
    <property type="entry name" value="Helicase-assoc_dom"/>
</dbReference>